<accession>A0A0L0QLV8</accession>
<gene>
    <name evidence="4" type="ORF">AFK71_13710</name>
</gene>
<evidence type="ECO:0000256" key="3">
    <source>
        <dbReference type="SAM" id="Phobius"/>
    </source>
</evidence>
<evidence type="ECO:0000313" key="4">
    <source>
        <dbReference type="EMBL" id="KNE19531.1"/>
    </source>
</evidence>
<keyword evidence="3" id="KW-1133">Transmembrane helix</keyword>
<dbReference type="PANTHER" id="PTHR22939">
    <property type="entry name" value="SERINE PROTEASE FAMILY S1C HTRA-RELATED"/>
    <property type="match status" value="1"/>
</dbReference>
<comment type="caution">
    <text evidence="4">The sequence shown here is derived from an EMBL/GenBank/DDBJ whole genome shotgun (WGS) entry which is preliminary data.</text>
</comment>
<dbReference type="InterPro" id="IPR009003">
    <property type="entry name" value="Peptidase_S1_PA"/>
</dbReference>
<keyword evidence="1" id="KW-0720">Serine protease</keyword>
<reference evidence="5" key="1">
    <citation type="submission" date="2015-07" db="EMBL/GenBank/DDBJ databases">
        <title>Fjat-10053 dsm26.</title>
        <authorList>
            <person name="Liu B."/>
            <person name="Wang J."/>
            <person name="Zhu Y."/>
            <person name="Liu G."/>
            <person name="Chen Q."/>
            <person name="Chen Z."/>
            <person name="Lan J."/>
            <person name="Che J."/>
            <person name="Ge C."/>
            <person name="Shi H."/>
            <person name="Pan Z."/>
            <person name="Liu X."/>
        </authorList>
    </citation>
    <scope>NUCLEOTIDE SEQUENCE [LARGE SCALE GENOMIC DNA]</scope>
    <source>
        <strain evidence="5">DSM 26</strain>
    </source>
</reference>
<dbReference type="PANTHER" id="PTHR22939:SF129">
    <property type="entry name" value="SERINE PROTEASE HTRA2, MITOCHONDRIAL"/>
    <property type="match status" value="1"/>
</dbReference>
<keyword evidence="3" id="KW-0472">Membrane</keyword>
<dbReference type="PRINTS" id="PR00834">
    <property type="entry name" value="PROTEASES2C"/>
</dbReference>
<feature type="compositionally biased region" description="Polar residues" evidence="2">
    <location>
        <begin position="371"/>
        <end position="381"/>
    </location>
</feature>
<dbReference type="EMBL" id="LGTO01000007">
    <property type="protein sequence ID" value="KNE19531.1"/>
    <property type="molecule type" value="Genomic_DNA"/>
</dbReference>
<sequence length="423" mass="45385">MRCPTCGRKKEKRTSYCLNCGRTLKRGIAIKLAVIIPFLVVIIGGTYLLIENNAGSSHGKQIKESANAAFRSKPVLTKKQLGSIDSEKTIEEIIQAVEKNIYAVSASTKEGSAFLYDARGILLTNAHLVEGQLEVQILADDKEFTGSVIGYSKKANIAAIHVPELAGKNTYPMEMSKSLAKGDEVIAIGSKQVLENNTTTATIEESDWHFSYGNYTYEHTYQLSEPLLLQFSGGPLISAKTGNIVAVNSIDHVQDIAVQFSIPINKIANMVNDWIEKPMDEATITAQFYGPSGDYFFGELWGKTSDQESSAADTVESDTVESENLAPSGDQTWNPPIYTPPVNQNGGSGGSNGSQNGSNTNYGFGEGSASGSGNTPNSGAGNDSEEQGDDDNTSPALPTTPDPPEKPEKPKEDKESQEDEGPV</sequence>
<proteinExistence type="predicted"/>
<keyword evidence="5" id="KW-1185">Reference proteome</keyword>
<dbReference type="Proteomes" id="UP000036780">
    <property type="component" value="Unassembled WGS sequence"/>
</dbReference>
<keyword evidence="1" id="KW-0378">Hydrolase</keyword>
<evidence type="ECO:0000313" key="5">
    <source>
        <dbReference type="Proteomes" id="UP000036780"/>
    </source>
</evidence>
<dbReference type="SUPFAM" id="SSF50494">
    <property type="entry name" value="Trypsin-like serine proteases"/>
    <property type="match status" value="1"/>
</dbReference>
<dbReference type="GeneID" id="66871451"/>
<feature type="compositionally biased region" description="Basic and acidic residues" evidence="2">
    <location>
        <begin position="403"/>
        <end position="414"/>
    </location>
</feature>
<feature type="region of interest" description="Disordered" evidence="2">
    <location>
        <begin position="307"/>
        <end position="423"/>
    </location>
</feature>
<keyword evidence="3" id="KW-0812">Transmembrane</keyword>
<evidence type="ECO:0000256" key="1">
    <source>
        <dbReference type="ARBA" id="ARBA00022825"/>
    </source>
</evidence>
<dbReference type="AlphaFoldDB" id="A0A0L0QLV8"/>
<dbReference type="GO" id="GO:0004252">
    <property type="term" value="F:serine-type endopeptidase activity"/>
    <property type="evidence" value="ECO:0007669"/>
    <property type="project" value="InterPro"/>
</dbReference>
<evidence type="ECO:0000256" key="2">
    <source>
        <dbReference type="SAM" id="MobiDB-lite"/>
    </source>
</evidence>
<feature type="compositionally biased region" description="Acidic residues" evidence="2">
    <location>
        <begin position="383"/>
        <end position="392"/>
    </location>
</feature>
<feature type="transmembrane region" description="Helical" evidence="3">
    <location>
        <begin position="28"/>
        <end position="50"/>
    </location>
</feature>
<dbReference type="InterPro" id="IPR001940">
    <property type="entry name" value="Peptidase_S1C"/>
</dbReference>
<dbReference type="Pfam" id="PF13365">
    <property type="entry name" value="Trypsin_2"/>
    <property type="match status" value="1"/>
</dbReference>
<keyword evidence="1" id="KW-0645">Protease</keyword>
<dbReference type="PATRIC" id="fig|1473.5.peg.1357"/>
<dbReference type="RefSeq" id="WP_050352071.1">
    <property type="nucleotide sequence ID" value="NZ_BOSN01000002.1"/>
</dbReference>
<dbReference type="GO" id="GO:0006508">
    <property type="term" value="P:proteolysis"/>
    <property type="evidence" value="ECO:0007669"/>
    <property type="project" value="InterPro"/>
</dbReference>
<protein>
    <recommendedName>
        <fullName evidence="6">Peptidase S1</fullName>
    </recommendedName>
</protein>
<dbReference type="OrthoDB" id="189537at2"/>
<organism evidence="4 5">
    <name type="scientific">Virgibacillus pantothenticus</name>
    <dbReference type="NCBI Taxonomy" id="1473"/>
    <lineage>
        <taxon>Bacteria</taxon>
        <taxon>Bacillati</taxon>
        <taxon>Bacillota</taxon>
        <taxon>Bacilli</taxon>
        <taxon>Bacillales</taxon>
        <taxon>Bacillaceae</taxon>
        <taxon>Virgibacillus</taxon>
    </lineage>
</organism>
<dbReference type="Gene3D" id="2.40.10.120">
    <property type="match status" value="1"/>
</dbReference>
<name>A0A0L0QLV8_VIRPA</name>
<evidence type="ECO:0008006" key="6">
    <source>
        <dbReference type="Google" id="ProtNLM"/>
    </source>
</evidence>